<proteinExistence type="inferred from homology"/>
<evidence type="ECO:0000256" key="3">
    <source>
        <dbReference type="ARBA" id="ARBA00023069"/>
    </source>
</evidence>
<evidence type="ECO:0000256" key="6">
    <source>
        <dbReference type="ARBA" id="ARBA00033773"/>
    </source>
</evidence>
<dbReference type="AlphaFoldDB" id="A0AAW0NKY4"/>
<reference evidence="11" key="1">
    <citation type="submission" date="2024-04" db="EMBL/GenBank/DDBJ databases">
        <title>Salinicola lusitanus LLJ914,a marine bacterium isolated from the Okinawa Trough.</title>
        <authorList>
            <person name="Li J."/>
        </authorList>
    </citation>
    <scope>NUCLEOTIDE SEQUENCE [LARGE SCALE GENOMIC DNA]</scope>
</reference>
<feature type="coiled-coil region" evidence="7">
    <location>
        <begin position="85"/>
        <end position="131"/>
    </location>
</feature>
<dbReference type="InterPro" id="IPR043596">
    <property type="entry name" value="CFAP53/TCHP"/>
</dbReference>
<evidence type="ECO:0000256" key="4">
    <source>
        <dbReference type="ARBA" id="ARBA00023273"/>
    </source>
</evidence>
<feature type="compositionally biased region" description="Basic and acidic residues" evidence="8">
    <location>
        <begin position="209"/>
        <end position="236"/>
    </location>
</feature>
<feature type="domain" description="Trichohyalin-plectin-homology" evidence="9">
    <location>
        <begin position="157"/>
        <end position="280"/>
    </location>
</feature>
<comment type="similarity">
    <text evidence="5">Belongs to the CFAP53 family.</text>
</comment>
<evidence type="ECO:0000256" key="7">
    <source>
        <dbReference type="SAM" id="Coils"/>
    </source>
</evidence>
<dbReference type="PANTHER" id="PTHR31183:SF1">
    <property type="entry name" value="CILIA- AND FLAGELLA-ASSOCIATED PROTEIN 53"/>
    <property type="match status" value="1"/>
</dbReference>
<keyword evidence="4" id="KW-0966">Cell projection</keyword>
<dbReference type="GO" id="GO:0005929">
    <property type="term" value="C:cilium"/>
    <property type="evidence" value="ECO:0007669"/>
    <property type="project" value="UniProtKB-SubCell"/>
</dbReference>
<evidence type="ECO:0000256" key="8">
    <source>
        <dbReference type="SAM" id="MobiDB-lite"/>
    </source>
</evidence>
<evidence type="ECO:0000256" key="1">
    <source>
        <dbReference type="ARBA" id="ARBA00004138"/>
    </source>
</evidence>
<dbReference type="Proteomes" id="UP001460270">
    <property type="component" value="Unassembled WGS sequence"/>
</dbReference>
<evidence type="ECO:0000313" key="10">
    <source>
        <dbReference type="EMBL" id="KAK7895779.1"/>
    </source>
</evidence>
<keyword evidence="2 7" id="KW-0175">Coiled coil</keyword>
<evidence type="ECO:0000256" key="2">
    <source>
        <dbReference type="ARBA" id="ARBA00023054"/>
    </source>
</evidence>
<feature type="region of interest" description="Disordered" evidence="8">
    <location>
        <begin position="209"/>
        <end position="291"/>
    </location>
</feature>
<sequence length="291" mass="35113">MIVTRKTRCREFRGPTPHSVAVRAKLPSLRPLHVALEKQKQEAERENFAEFTKYQQSWDTKNSWIKSSDRHYVRKNTERQVKAAIDQYQLSIEERRERLRNMLETEEQQLLKETEEKRETALERQAKMRDRAKALRDIRETKRQQMVSEKMEQLFINQCEELRTVLTKRREEEARLDCVAQVRSKQEQQQQQQMKDRQFAEMWEAIHQREEQKEKERAERERQKTHEHVSHLRAQMDDAEQQRQQAKALKEEEAQLLLEHREMLTLQEQREKQQRLNAQQTGGGSSTRVIG</sequence>
<dbReference type="Pfam" id="PF13868">
    <property type="entry name" value="TPH"/>
    <property type="match status" value="1"/>
</dbReference>
<comment type="caution">
    <text evidence="10">The sequence shown here is derived from an EMBL/GenBank/DDBJ whole genome shotgun (WGS) entry which is preliminary data.</text>
</comment>
<accession>A0AAW0NKY4</accession>
<feature type="compositionally biased region" description="Basic and acidic residues" evidence="8">
    <location>
        <begin position="248"/>
        <end position="274"/>
    </location>
</feature>
<evidence type="ECO:0000256" key="5">
    <source>
        <dbReference type="ARBA" id="ARBA00033747"/>
    </source>
</evidence>
<dbReference type="EMBL" id="JBBPFD010000015">
    <property type="protein sequence ID" value="KAK7895779.1"/>
    <property type="molecule type" value="Genomic_DNA"/>
</dbReference>
<dbReference type="InterPro" id="IPR043597">
    <property type="entry name" value="TPH_dom"/>
</dbReference>
<protein>
    <recommendedName>
        <fullName evidence="6">Cilia- and flagella-associated protein 53</fullName>
    </recommendedName>
</protein>
<name>A0AAW0NKY4_9GOBI</name>
<gene>
    <name evidence="10" type="ORF">WMY93_021104</name>
</gene>
<feature type="compositionally biased region" description="Polar residues" evidence="8">
    <location>
        <begin position="275"/>
        <end position="291"/>
    </location>
</feature>
<evidence type="ECO:0000259" key="9">
    <source>
        <dbReference type="Pfam" id="PF13868"/>
    </source>
</evidence>
<comment type="subcellular location">
    <subcellularLocation>
        <location evidence="1">Cell projection</location>
        <location evidence="1">Cilium</location>
    </subcellularLocation>
</comment>
<organism evidence="10 11">
    <name type="scientific">Mugilogobius chulae</name>
    <name type="common">yellowstripe goby</name>
    <dbReference type="NCBI Taxonomy" id="88201"/>
    <lineage>
        <taxon>Eukaryota</taxon>
        <taxon>Metazoa</taxon>
        <taxon>Chordata</taxon>
        <taxon>Craniata</taxon>
        <taxon>Vertebrata</taxon>
        <taxon>Euteleostomi</taxon>
        <taxon>Actinopterygii</taxon>
        <taxon>Neopterygii</taxon>
        <taxon>Teleostei</taxon>
        <taxon>Neoteleostei</taxon>
        <taxon>Acanthomorphata</taxon>
        <taxon>Gobiaria</taxon>
        <taxon>Gobiiformes</taxon>
        <taxon>Gobioidei</taxon>
        <taxon>Gobiidae</taxon>
        <taxon>Gobionellinae</taxon>
        <taxon>Mugilogobius</taxon>
    </lineage>
</organism>
<dbReference type="PANTHER" id="PTHR31183">
    <property type="entry name" value="TRICHOPLEIN KERATIN FILAMENT-BINDING PROTEIN FAMILY MEMBER"/>
    <property type="match status" value="1"/>
</dbReference>
<keyword evidence="3" id="KW-0969">Cilium</keyword>
<keyword evidence="11" id="KW-1185">Reference proteome</keyword>
<evidence type="ECO:0000313" key="11">
    <source>
        <dbReference type="Proteomes" id="UP001460270"/>
    </source>
</evidence>